<evidence type="ECO:0000313" key="2">
    <source>
        <dbReference type="Proteomes" id="UP000676325"/>
    </source>
</evidence>
<dbReference type="Proteomes" id="UP000676325">
    <property type="component" value="Unassembled WGS sequence"/>
</dbReference>
<sequence>MSLYRRVVAWETAEGTWSMGAYEFETLTEGPYNNGEEFNPEWDVEYDETRFWFAGTGYPTEDEACEAYEDAEGNPTTYEGPWAAEDVERFDAMAEACGNRCDYTPPAATRRRAPVLGGRGRTRTF</sequence>
<proteinExistence type="predicted"/>
<organism evidence="1 2">
    <name type="scientific">Actinospica acidithermotolerans</name>
    <dbReference type="NCBI Taxonomy" id="2828514"/>
    <lineage>
        <taxon>Bacteria</taxon>
        <taxon>Bacillati</taxon>
        <taxon>Actinomycetota</taxon>
        <taxon>Actinomycetes</taxon>
        <taxon>Catenulisporales</taxon>
        <taxon>Actinospicaceae</taxon>
        <taxon>Actinospica</taxon>
    </lineage>
</organism>
<dbReference type="EMBL" id="JAGSOH010000133">
    <property type="protein sequence ID" value="MBR7830461.1"/>
    <property type="molecule type" value="Genomic_DNA"/>
</dbReference>
<keyword evidence="2" id="KW-1185">Reference proteome</keyword>
<reference evidence="1" key="1">
    <citation type="submission" date="2021-04" db="EMBL/GenBank/DDBJ databases">
        <title>Genome based classification of Actinospica acidithermotolerans sp. nov., an actinobacterium isolated from an Indonesian hot spring.</title>
        <authorList>
            <person name="Kusuma A.B."/>
            <person name="Putra K.E."/>
            <person name="Nafisah S."/>
            <person name="Loh J."/>
            <person name="Nouioui I."/>
            <person name="Goodfellow M."/>
        </authorList>
    </citation>
    <scope>NUCLEOTIDE SEQUENCE</scope>
    <source>
        <strain evidence="1">MGRD01-02</strain>
    </source>
</reference>
<comment type="caution">
    <text evidence="1">The sequence shown here is derived from an EMBL/GenBank/DDBJ whole genome shotgun (WGS) entry which is preliminary data.</text>
</comment>
<protein>
    <submittedName>
        <fullName evidence="1">Uncharacterized protein</fullName>
    </submittedName>
</protein>
<accession>A0A941EFE6</accession>
<dbReference type="AlphaFoldDB" id="A0A941EFE6"/>
<evidence type="ECO:0000313" key="1">
    <source>
        <dbReference type="EMBL" id="MBR7830461.1"/>
    </source>
</evidence>
<name>A0A941EFE6_9ACTN</name>
<dbReference type="RefSeq" id="WP_212521587.1">
    <property type="nucleotide sequence ID" value="NZ_JAGSOH010000133.1"/>
</dbReference>
<gene>
    <name evidence="1" type="ORF">KDK95_29440</name>
</gene>